<evidence type="ECO:0000259" key="2">
    <source>
        <dbReference type="PROSITE" id="PS51272"/>
    </source>
</evidence>
<feature type="signal peptide" evidence="1">
    <location>
        <begin position="1"/>
        <end position="22"/>
    </location>
</feature>
<dbReference type="InterPro" id="IPR051465">
    <property type="entry name" value="Cell_Envelope_Struct_Comp"/>
</dbReference>
<sequence>MRRLPAAIMVCALLGAGLSANGLVPRAGTAAAATTASKTLASATSFKDIKGHWAEKTIDEMLRRGVLDGYPDGTFRPDAPVQVDQFIKMLIVSESDLYDNGERSWSQKFLNSLSADNQTILKQDYRYFDFKSSTSGYWAKPFIDVASDLNFLNKSRYSDFQTDMTRQNVAEVIYYTLKETEFLEDEQFGQKLASSYGDIRSASDREQKFIGEALAKGIIQGYPNGYFGVGDIVTRAQALVILNRLTDPANRIAVPVSADNLERSVPTSGGGSKVVVFPDQRMYDAYDVLAQAGSLRGTNHDLFETTLRLFKDADEKAAVLDRPSGAKEPAEETTLWLDPQYDTYGITIRLREGAFARNREAVQAFGNYLFGYNASTFNQLFSDICTKVAAGKTIESRKTVIGEDNVDIQIDNANKTVIFSIAKKK</sequence>
<dbReference type="PANTHER" id="PTHR43308:SF5">
    <property type="entry name" value="S-LAYER PROTEIN _ PEPTIDOGLYCAN ENDO-BETA-N-ACETYLGLUCOSAMINIDASE"/>
    <property type="match status" value="1"/>
</dbReference>
<evidence type="ECO:0000313" key="3">
    <source>
        <dbReference type="EMBL" id="MBB6637429.1"/>
    </source>
</evidence>
<dbReference type="RefSeq" id="WP_185122627.1">
    <property type="nucleotide sequence ID" value="NZ_JACJVQ010000021.1"/>
</dbReference>
<dbReference type="PROSITE" id="PS51272">
    <property type="entry name" value="SLH"/>
    <property type="match status" value="2"/>
</dbReference>
<evidence type="ECO:0000313" key="4">
    <source>
        <dbReference type="Proteomes" id="UP000535838"/>
    </source>
</evidence>
<feature type="domain" description="SLH" evidence="2">
    <location>
        <begin position="41"/>
        <end position="104"/>
    </location>
</feature>
<reference evidence="3 4" key="1">
    <citation type="submission" date="2020-08" db="EMBL/GenBank/DDBJ databases">
        <title>Cohnella phylogeny.</title>
        <authorList>
            <person name="Dunlap C."/>
        </authorList>
    </citation>
    <scope>NUCLEOTIDE SEQUENCE [LARGE SCALE GENOMIC DNA]</scope>
    <source>
        <strain evidence="3 4">DSM 25241</strain>
    </source>
</reference>
<keyword evidence="4" id="KW-1185">Reference proteome</keyword>
<dbReference type="PANTHER" id="PTHR43308">
    <property type="entry name" value="OUTER MEMBRANE PROTEIN ALPHA-RELATED"/>
    <property type="match status" value="1"/>
</dbReference>
<feature type="chain" id="PRO_5039642785" evidence="1">
    <location>
        <begin position="23"/>
        <end position="425"/>
    </location>
</feature>
<keyword evidence="1" id="KW-0732">Signal</keyword>
<dbReference type="Pfam" id="PF00395">
    <property type="entry name" value="SLH"/>
    <property type="match status" value="2"/>
</dbReference>
<accession>A0A841T344</accession>
<gene>
    <name evidence="3" type="ORF">H7B67_25145</name>
</gene>
<dbReference type="AlphaFoldDB" id="A0A841T344"/>
<evidence type="ECO:0000256" key="1">
    <source>
        <dbReference type="SAM" id="SignalP"/>
    </source>
</evidence>
<feature type="domain" description="SLH" evidence="2">
    <location>
        <begin position="193"/>
        <end position="256"/>
    </location>
</feature>
<dbReference type="Proteomes" id="UP000535838">
    <property type="component" value="Unassembled WGS sequence"/>
</dbReference>
<protein>
    <submittedName>
        <fullName evidence="3">S-layer homology domain-containing protein</fullName>
    </submittedName>
</protein>
<name>A0A841T344_9BACL</name>
<dbReference type="EMBL" id="JACJVQ010000021">
    <property type="protein sequence ID" value="MBB6637429.1"/>
    <property type="molecule type" value="Genomic_DNA"/>
</dbReference>
<organism evidence="3 4">
    <name type="scientific">Cohnella thailandensis</name>
    <dbReference type="NCBI Taxonomy" id="557557"/>
    <lineage>
        <taxon>Bacteria</taxon>
        <taxon>Bacillati</taxon>
        <taxon>Bacillota</taxon>
        <taxon>Bacilli</taxon>
        <taxon>Bacillales</taxon>
        <taxon>Paenibacillaceae</taxon>
        <taxon>Cohnella</taxon>
    </lineage>
</organism>
<proteinExistence type="predicted"/>
<comment type="caution">
    <text evidence="3">The sequence shown here is derived from an EMBL/GenBank/DDBJ whole genome shotgun (WGS) entry which is preliminary data.</text>
</comment>
<dbReference type="InterPro" id="IPR001119">
    <property type="entry name" value="SLH_dom"/>
</dbReference>